<reference evidence="3" key="1">
    <citation type="journal article" date="2018" name="Nat. Plants">
        <title>Whole-genome landscape of Medicago truncatula symbiotic genes.</title>
        <authorList>
            <person name="Pecrix Y."/>
            <person name="Staton S.E."/>
            <person name="Sallet E."/>
            <person name="Lelandais-Briere C."/>
            <person name="Moreau S."/>
            <person name="Carrere S."/>
            <person name="Blein T."/>
            <person name="Jardinaud M.F."/>
            <person name="Latrasse D."/>
            <person name="Zouine M."/>
            <person name="Zahm M."/>
            <person name="Kreplak J."/>
            <person name="Mayjonade B."/>
            <person name="Satge C."/>
            <person name="Perez M."/>
            <person name="Cauet S."/>
            <person name="Marande W."/>
            <person name="Chantry-Darmon C."/>
            <person name="Lopez-Roques C."/>
            <person name="Bouchez O."/>
            <person name="Berard A."/>
            <person name="Debelle F."/>
            <person name="Munos S."/>
            <person name="Bendahmane A."/>
            <person name="Berges H."/>
            <person name="Niebel A."/>
            <person name="Buitink J."/>
            <person name="Frugier F."/>
            <person name="Benhamed M."/>
            <person name="Crespi M."/>
            <person name="Gouzy J."/>
            <person name="Gamas P."/>
        </authorList>
    </citation>
    <scope>NUCLEOTIDE SEQUENCE [LARGE SCALE GENOMIC DNA]</scope>
    <source>
        <strain evidence="3">cv. Jemalong A17</strain>
    </source>
</reference>
<comment type="caution">
    <text evidence="2">The sequence shown here is derived from an EMBL/GenBank/DDBJ whole genome shotgun (WGS) entry which is preliminary data.</text>
</comment>
<dbReference type="Proteomes" id="UP000265566">
    <property type="component" value="Chromosome 5"/>
</dbReference>
<evidence type="ECO:0000313" key="3">
    <source>
        <dbReference type="Proteomes" id="UP000265566"/>
    </source>
</evidence>
<dbReference type="EMBL" id="PSQE01000005">
    <property type="protein sequence ID" value="RHN56979.1"/>
    <property type="molecule type" value="Genomic_DNA"/>
</dbReference>
<sequence>MSVMEQLLNCTQADRFQKLTTVKSPMLLQFWTNSSMRLEECEVECLKDCFCNTYANSLINGGSHGCMLWFGDLIDIRLLISEDSAQLDL</sequence>
<name>A0A396HUI6_MEDTR</name>
<keyword evidence="2" id="KW-0723">Serine/threonine-protein kinase</keyword>
<feature type="domain" description="Apple" evidence="1">
    <location>
        <begin position="10"/>
        <end position="89"/>
    </location>
</feature>
<organism evidence="2 3">
    <name type="scientific">Medicago truncatula</name>
    <name type="common">Barrel medic</name>
    <name type="synonym">Medicago tribuloides</name>
    <dbReference type="NCBI Taxonomy" id="3880"/>
    <lineage>
        <taxon>Eukaryota</taxon>
        <taxon>Viridiplantae</taxon>
        <taxon>Streptophyta</taxon>
        <taxon>Embryophyta</taxon>
        <taxon>Tracheophyta</taxon>
        <taxon>Spermatophyta</taxon>
        <taxon>Magnoliopsida</taxon>
        <taxon>eudicotyledons</taxon>
        <taxon>Gunneridae</taxon>
        <taxon>Pentapetalae</taxon>
        <taxon>rosids</taxon>
        <taxon>fabids</taxon>
        <taxon>Fabales</taxon>
        <taxon>Fabaceae</taxon>
        <taxon>Papilionoideae</taxon>
        <taxon>50 kb inversion clade</taxon>
        <taxon>NPAAA clade</taxon>
        <taxon>Hologalegina</taxon>
        <taxon>IRL clade</taxon>
        <taxon>Trifolieae</taxon>
        <taxon>Medicago</taxon>
    </lineage>
</organism>
<accession>A0A396HUI6</accession>
<dbReference type="GO" id="GO:0004674">
    <property type="term" value="F:protein serine/threonine kinase activity"/>
    <property type="evidence" value="ECO:0007669"/>
    <property type="project" value="UniProtKB-KW"/>
</dbReference>
<dbReference type="PANTHER" id="PTHR32444">
    <property type="entry name" value="BULB-TYPE LECTIN DOMAIN-CONTAINING PROTEIN"/>
    <property type="match status" value="1"/>
</dbReference>
<keyword evidence="2" id="KW-0418">Kinase</keyword>
<dbReference type="PROSITE" id="PS50948">
    <property type="entry name" value="PAN"/>
    <property type="match status" value="1"/>
</dbReference>
<dbReference type="CDD" id="cd01098">
    <property type="entry name" value="PAN_AP_plant"/>
    <property type="match status" value="1"/>
</dbReference>
<keyword evidence="2" id="KW-0808">Transferase</keyword>
<evidence type="ECO:0000259" key="1">
    <source>
        <dbReference type="PROSITE" id="PS50948"/>
    </source>
</evidence>
<proteinExistence type="predicted"/>
<protein>
    <submittedName>
        <fullName evidence="2">Putative non-specific serine/threonine protein kinase</fullName>
        <ecNumber evidence="2">2.7.11.1</ecNumber>
    </submittedName>
</protein>
<evidence type="ECO:0000313" key="2">
    <source>
        <dbReference type="EMBL" id="RHN56979.1"/>
    </source>
</evidence>
<dbReference type="PANTHER" id="PTHR32444:SF247">
    <property type="entry name" value="OS01G0958200 PROTEIN"/>
    <property type="match status" value="1"/>
</dbReference>
<dbReference type="Pfam" id="PF08276">
    <property type="entry name" value="PAN_2"/>
    <property type="match status" value="1"/>
</dbReference>
<dbReference type="InterPro" id="IPR003609">
    <property type="entry name" value="Pan_app"/>
</dbReference>
<gene>
    <name evidence="2" type="ORF">MtrunA17_Chr5g0435321</name>
</gene>
<dbReference type="Gramene" id="rna32452">
    <property type="protein sequence ID" value="RHN56979.1"/>
    <property type="gene ID" value="gene32452"/>
</dbReference>
<dbReference type="EC" id="2.7.11.1" evidence="2"/>
<dbReference type="AlphaFoldDB" id="A0A396HUI6"/>